<keyword evidence="4 6" id="KW-0472">Membrane</keyword>
<proteinExistence type="predicted"/>
<reference evidence="9 10" key="1">
    <citation type="submission" date="2019-06" db="EMBL/GenBank/DDBJ databases">
        <authorList>
            <person name="Palmer J.M."/>
        </authorList>
    </citation>
    <scope>NUCLEOTIDE SEQUENCE [LARGE SCALE GENOMIC DNA]</scope>
    <source>
        <strain evidence="8 9">TWF106</strain>
        <strain evidence="7 10">TWF788</strain>
    </source>
</reference>
<evidence type="ECO:0000256" key="1">
    <source>
        <dbReference type="ARBA" id="ARBA00004141"/>
    </source>
</evidence>
<dbReference type="EMBL" id="JAABOE010000081">
    <property type="protein sequence ID" value="KAF3169223.1"/>
    <property type="molecule type" value="Genomic_DNA"/>
</dbReference>
<dbReference type="GO" id="GO:0015095">
    <property type="term" value="F:magnesium ion transmembrane transporter activity"/>
    <property type="evidence" value="ECO:0007669"/>
    <property type="project" value="InterPro"/>
</dbReference>
<dbReference type="AlphaFoldDB" id="A0A7C8KDE2"/>
<dbReference type="Proteomes" id="UP000479691">
    <property type="component" value="Unassembled WGS sequence"/>
</dbReference>
<feature type="region of interest" description="Disordered" evidence="5">
    <location>
        <begin position="328"/>
        <end position="356"/>
    </location>
</feature>
<protein>
    <submittedName>
        <fullName evidence="7">Uncharacterized protein</fullName>
    </submittedName>
</protein>
<comment type="caution">
    <text evidence="7">The sequence shown here is derived from an EMBL/GenBank/DDBJ whole genome shotgun (WGS) entry which is preliminary data.</text>
</comment>
<feature type="transmembrane region" description="Helical" evidence="6">
    <location>
        <begin position="160"/>
        <end position="178"/>
    </location>
</feature>
<name>A0A7C8KDE2_ORBOL</name>
<gene>
    <name evidence="8" type="ORF">TWF106_005742</name>
    <name evidence="7" type="ORF">TWF788_010700</name>
</gene>
<evidence type="ECO:0000313" key="8">
    <source>
        <dbReference type="EMBL" id="KAF3195088.1"/>
    </source>
</evidence>
<dbReference type="PANTHER" id="PTHR12570">
    <property type="match status" value="1"/>
</dbReference>
<evidence type="ECO:0000256" key="5">
    <source>
        <dbReference type="SAM" id="MobiDB-lite"/>
    </source>
</evidence>
<dbReference type="Proteomes" id="UP000472727">
    <property type="component" value="Unassembled WGS sequence"/>
</dbReference>
<comment type="subcellular location">
    <subcellularLocation>
        <location evidence="1">Membrane</location>
        <topology evidence="1">Multi-pass membrane protein</topology>
    </subcellularLocation>
</comment>
<feature type="transmembrane region" description="Helical" evidence="6">
    <location>
        <begin position="65"/>
        <end position="86"/>
    </location>
</feature>
<dbReference type="GO" id="GO:0016020">
    <property type="term" value="C:membrane"/>
    <property type="evidence" value="ECO:0007669"/>
    <property type="project" value="UniProtKB-SubCell"/>
</dbReference>
<dbReference type="EMBL" id="WIWS01000262">
    <property type="protein sequence ID" value="KAF3195088.1"/>
    <property type="molecule type" value="Genomic_DNA"/>
</dbReference>
<keyword evidence="2 6" id="KW-0812">Transmembrane</keyword>
<feature type="transmembrane region" description="Helical" evidence="6">
    <location>
        <begin position="20"/>
        <end position="44"/>
    </location>
</feature>
<evidence type="ECO:0000313" key="9">
    <source>
        <dbReference type="Proteomes" id="UP000472727"/>
    </source>
</evidence>
<feature type="transmembrane region" description="Helical" evidence="6">
    <location>
        <begin position="237"/>
        <end position="257"/>
    </location>
</feature>
<dbReference type="PANTHER" id="PTHR12570:SF86">
    <property type="entry name" value="ADR321CP"/>
    <property type="match status" value="1"/>
</dbReference>
<evidence type="ECO:0000256" key="6">
    <source>
        <dbReference type="SAM" id="Phobius"/>
    </source>
</evidence>
<evidence type="ECO:0000313" key="10">
    <source>
        <dbReference type="Proteomes" id="UP000479691"/>
    </source>
</evidence>
<feature type="compositionally biased region" description="Polar residues" evidence="5">
    <location>
        <begin position="420"/>
        <end position="429"/>
    </location>
</feature>
<dbReference type="Pfam" id="PF05653">
    <property type="entry name" value="Mg_trans_NIPA"/>
    <property type="match status" value="1"/>
</dbReference>
<keyword evidence="3 6" id="KW-1133">Transmembrane helix</keyword>
<feature type="region of interest" description="Disordered" evidence="5">
    <location>
        <begin position="400"/>
        <end position="435"/>
    </location>
</feature>
<evidence type="ECO:0000313" key="7">
    <source>
        <dbReference type="EMBL" id="KAF3169223.1"/>
    </source>
</evidence>
<organism evidence="7 10">
    <name type="scientific">Orbilia oligospora</name>
    <name type="common">Nematode-trapping fungus</name>
    <name type="synonym">Arthrobotrys oligospora</name>
    <dbReference type="NCBI Taxonomy" id="2813651"/>
    <lineage>
        <taxon>Eukaryota</taxon>
        <taxon>Fungi</taxon>
        <taxon>Dikarya</taxon>
        <taxon>Ascomycota</taxon>
        <taxon>Pezizomycotina</taxon>
        <taxon>Orbiliomycetes</taxon>
        <taxon>Orbiliales</taxon>
        <taxon>Orbiliaceae</taxon>
        <taxon>Orbilia</taxon>
    </lineage>
</organism>
<evidence type="ECO:0000256" key="4">
    <source>
        <dbReference type="ARBA" id="ARBA00023136"/>
    </source>
</evidence>
<dbReference type="SUPFAM" id="SSF103481">
    <property type="entry name" value="Multidrug resistance efflux transporter EmrE"/>
    <property type="match status" value="1"/>
</dbReference>
<feature type="transmembrane region" description="Helical" evidence="6">
    <location>
        <begin position="301"/>
        <end position="319"/>
    </location>
</feature>
<evidence type="ECO:0000256" key="2">
    <source>
        <dbReference type="ARBA" id="ARBA00022692"/>
    </source>
</evidence>
<feature type="transmembrane region" description="Helical" evidence="6">
    <location>
        <begin position="199"/>
        <end position="217"/>
    </location>
</feature>
<accession>A0A7C8KDE2</accession>
<dbReference type="InterPro" id="IPR008521">
    <property type="entry name" value="Mg_trans_NIPA"/>
</dbReference>
<feature type="transmembrane region" description="Helical" evidence="6">
    <location>
        <begin position="119"/>
        <end position="140"/>
    </location>
</feature>
<feature type="transmembrane region" description="Helical" evidence="6">
    <location>
        <begin position="269"/>
        <end position="289"/>
    </location>
</feature>
<evidence type="ECO:0000256" key="3">
    <source>
        <dbReference type="ARBA" id="ARBA00022989"/>
    </source>
</evidence>
<feature type="compositionally biased region" description="Acidic residues" evidence="5">
    <location>
        <begin position="331"/>
        <end position="342"/>
    </location>
</feature>
<sequence length="435" mass="47611">MQPLPRRLLVYFTGPMDLSSHAAIIIGIFVGVVSTSVQSLGLTLQRKSHLLEEERPSQRPPYRRRRWQIGMGLFITSNILGSSVQIGTLPLVILSPLQASGLVFNSICASALLGEPFTLLSLIGTVLVCLGAGLIAIFGTIKEPVHNLDELILLLYRRGFLVWLVGQGIIILFLQCIAQMSNNSRRSGSSNRWRIIRGTAYGSISGILSADSLLLAKSAVELLIRTVVTGDNQFTSWPSWTIVISLVAAALFQLFYLHKGLKLCSTSVLYPLVFCVYNIFAISNGLIYYNQAGRLSTLSSSLIALGVFILLSGVLALSWRLEQSSQPFIQDADDGPSMDEESERTHLLTGPPSSASVSEGWLRYLNVKSISFIQREPSPTLPTRYGTIPRRRTITETREILAELESESDSSSLTGDHNRSGQLEHNNGTGPPVPT</sequence>
<dbReference type="InterPro" id="IPR037185">
    <property type="entry name" value="EmrE-like"/>
</dbReference>